<name>A0A0N4T5H5_BRUPA</name>
<dbReference type="WBParaSite" id="BPAG_0000345601-mRNA-1">
    <property type="protein sequence ID" value="BPAG_0000345601-mRNA-1"/>
    <property type="gene ID" value="BPAG_0000345601"/>
</dbReference>
<accession>A0A0N4T5H5</accession>
<evidence type="ECO:0000313" key="3">
    <source>
        <dbReference type="WBParaSite" id="BPAG_0000345601-mRNA-1"/>
    </source>
</evidence>
<reference evidence="3" key="1">
    <citation type="submission" date="2017-02" db="UniProtKB">
        <authorList>
            <consortium name="WormBaseParasite"/>
        </authorList>
    </citation>
    <scope>IDENTIFICATION</scope>
</reference>
<keyword evidence="2" id="KW-1185">Reference proteome</keyword>
<organism evidence="3">
    <name type="scientific">Brugia pahangi</name>
    <name type="common">Filarial nematode worm</name>
    <dbReference type="NCBI Taxonomy" id="6280"/>
    <lineage>
        <taxon>Eukaryota</taxon>
        <taxon>Metazoa</taxon>
        <taxon>Ecdysozoa</taxon>
        <taxon>Nematoda</taxon>
        <taxon>Chromadorea</taxon>
        <taxon>Rhabditida</taxon>
        <taxon>Spirurina</taxon>
        <taxon>Spiruromorpha</taxon>
        <taxon>Filarioidea</taxon>
        <taxon>Onchocercidae</taxon>
        <taxon>Brugia</taxon>
    </lineage>
</organism>
<dbReference type="InterPro" id="IPR036866">
    <property type="entry name" value="RibonucZ/Hydroxyglut_hydro"/>
</dbReference>
<reference evidence="1 2" key="2">
    <citation type="submission" date="2018-11" db="EMBL/GenBank/DDBJ databases">
        <authorList>
            <consortium name="Pathogen Informatics"/>
        </authorList>
    </citation>
    <scope>NUCLEOTIDE SEQUENCE [LARGE SCALE GENOMIC DNA]</scope>
</reference>
<proteinExistence type="predicted"/>
<dbReference type="Proteomes" id="UP000278627">
    <property type="component" value="Unassembled WGS sequence"/>
</dbReference>
<dbReference type="EMBL" id="UZAD01000971">
    <property type="protein sequence ID" value="VDN84611.1"/>
    <property type="molecule type" value="Genomic_DNA"/>
</dbReference>
<protein>
    <submittedName>
        <fullName evidence="3">USP domain-containing protein</fullName>
    </submittedName>
</protein>
<dbReference type="AlphaFoldDB" id="A0A0N4T5H5"/>
<dbReference type="Gene3D" id="3.60.15.10">
    <property type="entry name" value="Ribonuclease Z/Hydroxyacylglutathione hydrolase-like"/>
    <property type="match status" value="2"/>
</dbReference>
<dbReference type="PANTHER" id="PTHR43694">
    <property type="entry name" value="RIBONUCLEASE J"/>
    <property type="match status" value="1"/>
</dbReference>
<dbReference type="PANTHER" id="PTHR43694:SF1">
    <property type="entry name" value="RIBONUCLEASE J"/>
    <property type="match status" value="1"/>
</dbReference>
<gene>
    <name evidence="1" type="ORF">BPAG_LOCUS3425</name>
</gene>
<sequence>MKNEFLFLPLGGPVPLPRQVDLGISFADETMPSIELLIADVSFIAQGKEDLLGIIITHAHETITMQCLNCGKSYNPVSLPKQVDLGISFADETMPGIELLIADVSFIAQGKEDLLGIIITHAHETITMQCLNCGKSYNVRYIQQSSRRYAISKKGGYKRQYKFKSFQQPCNKM</sequence>
<evidence type="ECO:0000313" key="2">
    <source>
        <dbReference type="Proteomes" id="UP000278627"/>
    </source>
</evidence>
<evidence type="ECO:0000313" key="1">
    <source>
        <dbReference type="EMBL" id="VDN84611.1"/>
    </source>
</evidence>